<keyword evidence="3 7" id="KW-0812">Transmembrane</keyword>
<organism evidence="8 9">
    <name type="scientific">Chrysophaeum taylorii</name>
    <dbReference type="NCBI Taxonomy" id="2483200"/>
    <lineage>
        <taxon>Eukaryota</taxon>
        <taxon>Sar</taxon>
        <taxon>Stramenopiles</taxon>
        <taxon>Ochrophyta</taxon>
        <taxon>Pelagophyceae</taxon>
        <taxon>Pelagomonadales</taxon>
        <taxon>Pelagomonadaceae</taxon>
        <taxon>Chrysophaeum</taxon>
    </lineage>
</organism>
<gene>
    <name evidence="8" type="ORF">CTAYLR_008443</name>
</gene>
<dbReference type="PANTHER" id="PTHR33510">
    <property type="entry name" value="PROTEIN TIC 20-II, CHLOROPLASTIC"/>
    <property type="match status" value="1"/>
</dbReference>
<evidence type="ECO:0000256" key="4">
    <source>
        <dbReference type="ARBA" id="ARBA00022989"/>
    </source>
</evidence>
<evidence type="ECO:0000256" key="7">
    <source>
        <dbReference type="SAM" id="Phobius"/>
    </source>
</evidence>
<reference evidence="8" key="1">
    <citation type="submission" date="2023-01" db="EMBL/GenBank/DDBJ databases">
        <title>Metagenome sequencing of chrysophaentin producing Chrysophaeum taylorii.</title>
        <authorList>
            <person name="Davison J."/>
            <person name="Bewley C."/>
        </authorList>
    </citation>
    <scope>NUCLEOTIDE SEQUENCE</scope>
    <source>
        <strain evidence="8">NIES-1699</strain>
    </source>
</reference>
<comment type="subcellular location">
    <subcellularLocation>
        <location evidence="1">Plastid</location>
        <location evidence="1">Chloroplast membrane</location>
        <topology evidence="1">Multi-pass membrane protein</topology>
    </subcellularLocation>
</comment>
<accession>A0AAD7ULR5</accession>
<evidence type="ECO:0000256" key="2">
    <source>
        <dbReference type="ARBA" id="ARBA00009596"/>
    </source>
</evidence>
<name>A0AAD7ULR5_9STRA</name>
<dbReference type="Pfam" id="PF16166">
    <property type="entry name" value="TIC20"/>
    <property type="match status" value="1"/>
</dbReference>
<evidence type="ECO:0000256" key="5">
    <source>
        <dbReference type="ARBA" id="ARBA00023136"/>
    </source>
</evidence>
<feature type="transmembrane region" description="Helical" evidence="7">
    <location>
        <begin position="1264"/>
        <end position="1281"/>
    </location>
</feature>
<dbReference type="CDD" id="cd08161">
    <property type="entry name" value="SET"/>
    <property type="match status" value="1"/>
</dbReference>
<evidence type="ECO:0000313" key="8">
    <source>
        <dbReference type="EMBL" id="KAJ8609704.1"/>
    </source>
</evidence>
<feature type="region of interest" description="Disordered" evidence="6">
    <location>
        <begin position="971"/>
        <end position="996"/>
    </location>
</feature>
<keyword evidence="9" id="KW-1185">Reference proteome</keyword>
<feature type="compositionally biased region" description="Pro residues" evidence="6">
    <location>
        <begin position="1127"/>
        <end position="1141"/>
    </location>
</feature>
<dbReference type="Proteomes" id="UP001230188">
    <property type="component" value="Unassembled WGS sequence"/>
</dbReference>
<dbReference type="EMBL" id="JAQMWT010000134">
    <property type="protein sequence ID" value="KAJ8609704.1"/>
    <property type="molecule type" value="Genomic_DNA"/>
</dbReference>
<feature type="region of interest" description="Disordered" evidence="6">
    <location>
        <begin position="1114"/>
        <end position="1150"/>
    </location>
</feature>
<keyword evidence="5 7" id="KW-0472">Membrane</keyword>
<evidence type="ECO:0000256" key="3">
    <source>
        <dbReference type="ARBA" id="ARBA00022692"/>
    </source>
</evidence>
<evidence type="ECO:0000256" key="1">
    <source>
        <dbReference type="ARBA" id="ARBA00004508"/>
    </source>
</evidence>
<dbReference type="PANTHER" id="PTHR33510:SF5">
    <property type="entry name" value="PROTEIN TIC 20-II, CHLOROPLASTIC"/>
    <property type="match status" value="1"/>
</dbReference>
<proteinExistence type="inferred from homology"/>
<comment type="caution">
    <text evidence="8">The sequence shown here is derived from an EMBL/GenBank/DDBJ whole genome shotgun (WGS) entry which is preliminary data.</text>
</comment>
<dbReference type="InterPro" id="IPR005691">
    <property type="entry name" value="Tic20"/>
</dbReference>
<comment type="similarity">
    <text evidence="2">Belongs to the Tic20 family.</text>
</comment>
<dbReference type="GO" id="GO:0031969">
    <property type="term" value="C:chloroplast membrane"/>
    <property type="evidence" value="ECO:0007669"/>
    <property type="project" value="UniProtKB-SubCell"/>
</dbReference>
<protein>
    <recommendedName>
        <fullName evidence="10">SET domain-containing protein</fullName>
    </recommendedName>
</protein>
<evidence type="ECO:0000313" key="9">
    <source>
        <dbReference type="Proteomes" id="UP001230188"/>
    </source>
</evidence>
<dbReference type="Gene3D" id="2.30.30.140">
    <property type="match status" value="1"/>
</dbReference>
<feature type="transmembrane region" description="Helical" evidence="7">
    <location>
        <begin position="1191"/>
        <end position="1212"/>
    </location>
</feature>
<keyword evidence="4 7" id="KW-1133">Transmembrane helix</keyword>
<sequence>MGPWQEKRGAKVASKKKTKKRRTIGWLLDDEGEVGGWPIEGLCLVVADGRSRPAWKCRGRSRWVLVYGERTEARELSSNERLCALPEDVELCRRLQSEWSGATPAQRDCVLAGLDEMEARRRAPPSFVALVSELRKRALDNTCLELGPTASIGREFAPNLFSPVPGDSAHVLWDKTKWYEAIVLEASNQLLVRYVEDGEKDSVEWPEPNGEAFLAAPPLAAKRGPRRRCSPKSPPQLGRDWRPFLAKERDGSFELPWHKLPEAFSSSSSSSFLLAPAALESSESSSASTGSTTTTTAVLPPDHHLRARRAFVEAVCFEEARHHHKNNSDGRRRLEAALERCCARLRALARPLSALVEDFASEPRQDWVFGLPRGDDDWPFDFVKEDEAPIPALFEFADRLSDALNALGAVPDEDAASRAASRARAALSPAPDDIDVDALRVASSRVARLWRRDEACPIGPAKIWASTAPCFATLPRSNVREPHRSWIQRARGAAKAHLKRREEEDEDDDLCCEKKKYRPPGAAARAALCGDRGRLAMETLAPEVARSLAGGLGADFSRRVEVITCREGLLAGERGVVAIADVEKRAAIPYAGVVVTDDEIGQLVWRRPRDTARWLMYRYEFAPQISLLPYLACPDFAPAPFINCARGPHPNEAAAWSALGALRDDPRPWRGWGSEHVGLRIRRTVLGDDGAPSGVADGTVVAWLDARESDFRDDDGRPAALWRVKYDPESALCGDDEDLELRQLLASAKAPPLERSSSDKANCHFAEITGDQNAVIGVYVVATRKIQAGEPLLVAYGREFWDGWIQRHARLDDLERCADDLVSAAADLLLVLETTPPPRRHDLWRHLVGIPFEATRALRGERRRKAVVSALVVERCRQTTTLSLRKGDRVEGFWRGAAPSFPATVKKVAPTGDLVDLEYDDGGVELALPLTMVAPKRPPHYWRALPALPRGTWVRKFLLASFDDDHLHHDHHLDDDEEEEEEQNAPTTRKNRRRRLRRRRDEGVVVDVDDDGLLDVLGDDGVLETNQDPQDWEPLFVCRFADDDEQRVMGLEQLRHLSPRFIDHPPPHTFVDPIPPAAHPKVDIAMLLREAGLPALREEVAALQEEALAAAALAAETQKPADEEPEQQPPPKKQPPKPPPPQRRDPDDAIGWGDRALACAPYLLPLSDVLPFGKYVLTDFPVIAVALVGPFAPLLAILNAVPFGGFLVFIAISTQTRNANLSRFVRFNMQQAIILDIALIFPQLIGSLGNAVKIQLPPALLEPASTTVFFAVSISILYAIFSNCNGNTPNNIPVVSEAADRSIGPF</sequence>
<evidence type="ECO:0000256" key="6">
    <source>
        <dbReference type="SAM" id="MobiDB-lite"/>
    </source>
</evidence>
<evidence type="ECO:0008006" key="10">
    <source>
        <dbReference type="Google" id="ProtNLM"/>
    </source>
</evidence>
<feature type="transmembrane region" description="Helical" evidence="7">
    <location>
        <begin position="1233"/>
        <end position="1252"/>
    </location>
</feature>